<feature type="domain" description="Strictosidine synthase conserved region" evidence="5">
    <location>
        <begin position="189"/>
        <end position="251"/>
    </location>
</feature>
<dbReference type="InterPro" id="IPR011042">
    <property type="entry name" value="6-blade_b-propeller_TolB-like"/>
</dbReference>
<dbReference type="PANTHER" id="PTHR10426">
    <property type="entry name" value="STRICTOSIDINE SYNTHASE-RELATED"/>
    <property type="match status" value="1"/>
</dbReference>
<reference evidence="7" key="3">
    <citation type="submission" date="2015-06" db="UniProtKB">
        <authorList>
            <consortium name="EnsemblProtists"/>
        </authorList>
    </citation>
    <scope>IDENTIFICATION</scope>
</reference>
<dbReference type="Gene3D" id="2.120.10.30">
    <property type="entry name" value="TolB, C-terminal domain"/>
    <property type="match status" value="1"/>
</dbReference>
<evidence type="ECO:0000256" key="4">
    <source>
        <dbReference type="SAM" id="SignalP"/>
    </source>
</evidence>
<dbReference type="EnsemblProtists" id="EKX42436">
    <property type="protein sequence ID" value="EKX42436"/>
    <property type="gene ID" value="GUITHDRAFT_73822"/>
</dbReference>
<feature type="signal peptide" evidence="4">
    <location>
        <begin position="1"/>
        <end position="24"/>
    </location>
</feature>
<name>L1J1Q3_GUITC</name>
<dbReference type="HOGENOM" id="CLU_023267_0_1_1"/>
<sequence length="384" mass="42267">MVSRWIGASALVALFSFAAWLVDNEQLPAAKLARNDYPTFSPINRSNTLLRNHVLQGPSAYSVETIIFSPGGRMFGLQGDGYLVEFDSDSQTARSKRVIYLGPGRLLGGKFHSDHTLFIACALKGLLRVHFDKSFVNRPSVELVYSEGITLADDIAIGPISKKVYFTVATDILPWRTRKSQDEFDVVGASILDCIRGKPAGKVLEYNPQTGHVNVLAEGLWFANGLTISPDESYLLVAETFAARLTKIWLRRPERGRREVLASRFPGYIDGVTIDPKAHTAWVAVPTAAPRLAGLISSLPSDVMDQLIRSALMLLPSWMLPAQSPYSCLVEVSLEDGAILRELQDPDGQRMRMVTSVVIRNGNLYLGSLETNFVGVIRLDSLST</sequence>
<feature type="chain" id="PRO_5008770801" description="Strictosidine synthase conserved region domain-containing protein" evidence="4">
    <location>
        <begin position="25"/>
        <end position="384"/>
    </location>
</feature>
<dbReference type="KEGG" id="gtt:GUITHDRAFT_73822"/>
<evidence type="ECO:0000256" key="2">
    <source>
        <dbReference type="ARBA" id="ARBA00022553"/>
    </source>
</evidence>
<dbReference type="PANTHER" id="PTHR10426:SF88">
    <property type="entry name" value="ADIPOCYTE PLASMA MEMBRANE-ASSOCIATED PROTEIN HEMOMUCIN-RELATED"/>
    <property type="match status" value="1"/>
</dbReference>
<dbReference type="EMBL" id="JH993016">
    <property type="protein sequence ID" value="EKX42436.1"/>
    <property type="molecule type" value="Genomic_DNA"/>
</dbReference>
<dbReference type="PaxDb" id="55529-EKX42436"/>
<dbReference type="Pfam" id="PF03088">
    <property type="entry name" value="Str_synth"/>
    <property type="match status" value="1"/>
</dbReference>
<evidence type="ECO:0000256" key="3">
    <source>
        <dbReference type="ARBA" id="ARBA00023180"/>
    </source>
</evidence>
<reference evidence="8" key="2">
    <citation type="submission" date="2012-11" db="EMBL/GenBank/DDBJ databases">
        <authorList>
            <person name="Kuo A."/>
            <person name="Curtis B.A."/>
            <person name="Tanifuji G."/>
            <person name="Burki F."/>
            <person name="Gruber A."/>
            <person name="Irimia M."/>
            <person name="Maruyama S."/>
            <person name="Arias M.C."/>
            <person name="Ball S.G."/>
            <person name="Gile G.H."/>
            <person name="Hirakawa Y."/>
            <person name="Hopkins J.F."/>
            <person name="Rensing S.A."/>
            <person name="Schmutz J."/>
            <person name="Symeonidi A."/>
            <person name="Elias M."/>
            <person name="Eveleigh R.J."/>
            <person name="Herman E.K."/>
            <person name="Klute M.J."/>
            <person name="Nakayama T."/>
            <person name="Obornik M."/>
            <person name="Reyes-Prieto A."/>
            <person name="Armbrust E.V."/>
            <person name="Aves S.J."/>
            <person name="Beiko R.G."/>
            <person name="Coutinho P."/>
            <person name="Dacks J.B."/>
            <person name="Durnford D.G."/>
            <person name="Fast N.M."/>
            <person name="Green B.R."/>
            <person name="Grisdale C."/>
            <person name="Hempe F."/>
            <person name="Henrissat B."/>
            <person name="Hoppner M.P."/>
            <person name="Ishida K.-I."/>
            <person name="Kim E."/>
            <person name="Koreny L."/>
            <person name="Kroth P.G."/>
            <person name="Liu Y."/>
            <person name="Malik S.-B."/>
            <person name="Maier U.G."/>
            <person name="McRose D."/>
            <person name="Mock T."/>
            <person name="Neilson J.A."/>
            <person name="Onodera N.T."/>
            <person name="Poole A.M."/>
            <person name="Pritham E.J."/>
            <person name="Richards T.A."/>
            <person name="Rocap G."/>
            <person name="Roy S.W."/>
            <person name="Sarai C."/>
            <person name="Schaack S."/>
            <person name="Shirato S."/>
            <person name="Slamovits C.H."/>
            <person name="Spencer D.F."/>
            <person name="Suzuki S."/>
            <person name="Worden A.Z."/>
            <person name="Zauner S."/>
            <person name="Barry K."/>
            <person name="Bell C."/>
            <person name="Bharti A.K."/>
            <person name="Crow J.A."/>
            <person name="Grimwood J."/>
            <person name="Kramer R."/>
            <person name="Lindquist E."/>
            <person name="Lucas S."/>
            <person name="Salamov A."/>
            <person name="McFadden G.I."/>
            <person name="Lane C.E."/>
            <person name="Keeling P.J."/>
            <person name="Gray M.W."/>
            <person name="Grigoriev I.V."/>
            <person name="Archibald J.M."/>
        </authorList>
    </citation>
    <scope>NUCLEOTIDE SEQUENCE</scope>
    <source>
        <strain evidence="8">CCMP2712</strain>
    </source>
</reference>
<dbReference type="GO" id="GO:0012505">
    <property type="term" value="C:endomembrane system"/>
    <property type="evidence" value="ECO:0007669"/>
    <property type="project" value="TreeGrafter"/>
</dbReference>
<keyword evidence="4" id="KW-0732">Signal</keyword>
<keyword evidence="2" id="KW-0597">Phosphoprotein</keyword>
<dbReference type="OrthoDB" id="5307922at2759"/>
<dbReference type="SUPFAM" id="SSF63829">
    <property type="entry name" value="Calcium-dependent phosphotriesterase"/>
    <property type="match status" value="1"/>
</dbReference>
<dbReference type="eggNOG" id="KOG1520">
    <property type="taxonomic scope" value="Eukaryota"/>
</dbReference>
<evidence type="ECO:0000313" key="8">
    <source>
        <dbReference type="Proteomes" id="UP000011087"/>
    </source>
</evidence>
<organism evidence="6">
    <name type="scientific">Guillardia theta (strain CCMP2712)</name>
    <name type="common">Cryptophyte</name>
    <dbReference type="NCBI Taxonomy" id="905079"/>
    <lineage>
        <taxon>Eukaryota</taxon>
        <taxon>Cryptophyceae</taxon>
        <taxon>Pyrenomonadales</taxon>
        <taxon>Geminigeraceae</taxon>
        <taxon>Guillardia</taxon>
    </lineage>
</organism>
<dbReference type="GO" id="GO:0016787">
    <property type="term" value="F:hydrolase activity"/>
    <property type="evidence" value="ECO:0007669"/>
    <property type="project" value="TreeGrafter"/>
</dbReference>
<dbReference type="STRING" id="905079.L1J1Q3"/>
<keyword evidence="3" id="KW-0325">Glycoprotein</keyword>
<comment type="similarity">
    <text evidence="1">Belongs to the strictosidine synthase family.</text>
</comment>
<evidence type="ECO:0000313" key="7">
    <source>
        <dbReference type="EnsemblProtists" id="EKX42436"/>
    </source>
</evidence>
<keyword evidence="8" id="KW-1185">Reference proteome</keyword>
<reference evidence="6 8" key="1">
    <citation type="journal article" date="2012" name="Nature">
        <title>Algal genomes reveal evolutionary mosaicism and the fate of nucleomorphs.</title>
        <authorList>
            <consortium name="DOE Joint Genome Institute"/>
            <person name="Curtis B.A."/>
            <person name="Tanifuji G."/>
            <person name="Burki F."/>
            <person name="Gruber A."/>
            <person name="Irimia M."/>
            <person name="Maruyama S."/>
            <person name="Arias M.C."/>
            <person name="Ball S.G."/>
            <person name="Gile G.H."/>
            <person name="Hirakawa Y."/>
            <person name="Hopkins J.F."/>
            <person name="Kuo A."/>
            <person name="Rensing S.A."/>
            <person name="Schmutz J."/>
            <person name="Symeonidi A."/>
            <person name="Elias M."/>
            <person name="Eveleigh R.J."/>
            <person name="Herman E.K."/>
            <person name="Klute M.J."/>
            <person name="Nakayama T."/>
            <person name="Obornik M."/>
            <person name="Reyes-Prieto A."/>
            <person name="Armbrust E.V."/>
            <person name="Aves S.J."/>
            <person name="Beiko R.G."/>
            <person name="Coutinho P."/>
            <person name="Dacks J.B."/>
            <person name="Durnford D.G."/>
            <person name="Fast N.M."/>
            <person name="Green B.R."/>
            <person name="Grisdale C.J."/>
            <person name="Hempel F."/>
            <person name="Henrissat B."/>
            <person name="Hoppner M.P."/>
            <person name="Ishida K."/>
            <person name="Kim E."/>
            <person name="Koreny L."/>
            <person name="Kroth P.G."/>
            <person name="Liu Y."/>
            <person name="Malik S.B."/>
            <person name="Maier U.G."/>
            <person name="McRose D."/>
            <person name="Mock T."/>
            <person name="Neilson J.A."/>
            <person name="Onodera N.T."/>
            <person name="Poole A.M."/>
            <person name="Pritham E.J."/>
            <person name="Richards T.A."/>
            <person name="Rocap G."/>
            <person name="Roy S.W."/>
            <person name="Sarai C."/>
            <person name="Schaack S."/>
            <person name="Shirato S."/>
            <person name="Slamovits C.H."/>
            <person name="Spencer D.F."/>
            <person name="Suzuki S."/>
            <person name="Worden A.Z."/>
            <person name="Zauner S."/>
            <person name="Barry K."/>
            <person name="Bell C."/>
            <person name="Bharti A.K."/>
            <person name="Crow J.A."/>
            <person name="Grimwood J."/>
            <person name="Kramer R."/>
            <person name="Lindquist E."/>
            <person name="Lucas S."/>
            <person name="Salamov A."/>
            <person name="McFadden G.I."/>
            <person name="Lane C.E."/>
            <person name="Keeling P.J."/>
            <person name="Gray M.W."/>
            <person name="Grigoriev I.V."/>
            <person name="Archibald J.M."/>
        </authorList>
    </citation>
    <scope>NUCLEOTIDE SEQUENCE</scope>
    <source>
        <strain evidence="6 8">CCMP2712</strain>
    </source>
</reference>
<evidence type="ECO:0000256" key="1">
    <source>
        <dbReference type="ARBA" id="ARBA00009191"/>
    </source>
</evidence>
<dbReference type="RefSeq" id="XP_005829416.1">
    <property type="nucleotide sequence ID" value="XM_005829359.1"/>
</dbReference>
<protein>
    <recommendedName>
        <fullName evidence="5">Strictosidine synthase conserved region domain-containing protein</fullName>
    </recommendedName>
</protein>
<proteinExistence type="inferred from homology"/>
<dbReference type="Proteomes" id="UP000011087">
    <property type="component" value="Unassembled WGS sequence"/>
</dbReference>
<evidence type="ECO:0000313" key="6">
    <source>
        <dbReference type="EMBL" id="EKX42436.1"/>
    </source>
</evidence>
<dbReference type="AlphaFoldDB" id="L1J1Q3"/>
<evidence type="ECO:0000259" key="5">
    <source>
        <dbReference type="Pfam" id="PF03088"/>
    </source>
</evidence>
<dbReference type="OMA" id="YRITRYW"/>
<accession>L1J1Q3</accession>
<dbReference type="InterPro" id="IPR018119">
    <property type="entry name" value="Strictosidine_synth_cons-reg"/>
</dbReference>
<gene>
    <name evidence="6" type="ORF">GUITHDRAFT_73822</name>
</gene>
<dbReference type="GeneID" id="17299215"/>